<name>A0A0V8CYD5_LACLL</name>
<reference evidence="2" key="1">
    <citation type="submission" date="2015-10" db="EMBL/GenBank/DDBJ databases">
        <title>Draft Genome Sequences of 11 Lactococcus lactis subspecies cremoris strains.</title>
        <authorList>
            <person name="Wels M."/>
            <person name="Backus L."/>
            <person name="Boekhorst J."/>
            <person name="Dijkstra A."/>
            <person name="Beerthuizen M."/>
            <person name="Kelly W."/>
            <person name="Siezen R."/>
            <person name="Bachmann H."/>
            <person name="Van Hijum S."/>
        </authorList>
    </citation>
    <scope>NUCLEOTIDE SEQUENCE [LARGE SCALE GENOMIC DNA]</scope>
    <source>
        <strain evidence="2">KF282</strain>
    </source>
</reference>
<dbReference type="PATRIC" id="fig|1360.105.peg.2167"/>
<organism evidence="1 2">
    <name type="scientific">Lactococcus lactis subsp. lactis</name>
    <name type="common">Streptococcus lactis</name>
    <dbReference type="NCBI Taxonomy" id="1360"/>
    <lineage>
        <taxon>Bacteria</taxon>
        <taxon>Bacillati</taxon>
        <taxon>Bacillota</taxon>
        <taxon>Bacilli</taxon>
        <taxon>Lactobacillales</taxon>
        <taxon>Streptococcaceae</taxon>
        <taxon>Lactococcus</taxon>
    </lineage>
</organism>
<comment type="caution">
    <text evidence="1">The sequence shown here is derived from an EMBL/GenBank/DDBJ whole genome shotgun (WGS) entry which is preliminary data.</text>
</comment>
<sequence length="71" mass="8346">MSKTYKPLDKILKQSGVRYEAIAKNMGITYNALYRIRLSPNKLTLDKVKELERAANLEENSIYDLMKNFKY</sequence>
<dbReference type="AlphaFoldDB" id="A0A0V8CYD5"/>
<dbReference type="EMBL" id="LKLN01000031">
    <property type="protein sequence ID" value="KSU06324.1"/>
    <property type="molecule type" value="Genomic_DNA"/>
</dbReference>
<evidence type="ECO:0000313" key="1">
    <source>
        <dbReference type="EMBL" id="KSU06324.1"/>
    </source>
</evidence>
<accession>A0A0V8CYD5</accession>
<dbReference type="Proteomes" id="UP000053058">
    <property type="component" value="Unassembled WGS sequence"/>
</dbReference>
<gene>
    <name evidence="1" type="ORF">KF282_1223</name>
</gene>
<evidence type="ECO:0000313" key="2">
    <source>
        <dbReference type="Proteomes" id="UP000053058"/>
    </source>
</evidence>
<dbReference type="InterPro" id="IPR010982">
    <property type="entry name" value="Lambda_DNA-bd_dom_sf"/>
</dbReference>
<dbReference type="GO" id="GO:0003677">
    <property type="term" value="F:DNA binding"/>
    <property type="evidence" value="ECO:0007669"/>
    <property type="project" value="InterPro"/>
</dbReference>
<dbReference type="RefSeq" id="WP_058219517.1">
    <property type="nucleotide sequence ID" value="NZ_LKLN01000031.1"/>
</dbReference>
<protein>
    <submittedName>
        <fullName evidence="1">Phage protein</fullName>
    </submittedName>
</protein>
<proteinExistence type="predicted"/>
<dbReference type="SUPFAM" id="SSF47413">
    <property type="entry name" value="lambda repressor-like DNA-binding domains"/>
    <property type="match status" value="1"/>
</dbReference>